<comment type="caution">
    <text evidence="3">The sequence shown here is derived from an EMBL/GenBank/DDBJ whole genome shotgun (WGS) entry which is preliminary data.</text>
</comment>
<dbReference type="InterPro" id="IPR052535">
    <property type="entry name" value="Bacilysin_H2HPP_isomerase"/>
</dbReference>
<accession>A0A537LRY6</accession>
<dbReference type="AlphaFoldDB" id="A0A537LRY6"/>
<gene>
    <name evidence="3" type="ORF">E6G98_06740</name>
    <name evidence="2" type="ORF">E6G99_02145</name>
</gene>
<dbReference type="Proteomes" id="UP000315217">
    <property type="component" value="Unassembled WGS sequence"/>
</dbReference>
<evidence type="ECO:0000313" key="3">
    <source>
        <dbReference type="EMBL" id="TMJ10774.1"/>
    </source>
</evidence>
<dbReference type="InterPro" id="IPR013096">
    <property type="entry name" value="Cupin_2"/>
</dbReference>
<reference evidence="4 5" key="1">
    <citation type="journal article" date="2019" name="Nat. Microbiol.">
        <title>Mediterranean grassland soil C-N compound turnover is dependent on rainfall and depth, and is mediated by genomically divergent microorganisms.</title>
        <authorList>
            <person name="Diamond S."/>
            <person name="Andeer P.F."/>
            <person name="Li Z."/>
            <person name="Crits-Christoph A."/>
            <person name="Burstein D."/>
            <person name="Anantharaman K."/>
            <person name="Lane K.R."/>
            <person name="Thomas B.C."/>
            <person name="Pan C."/>
            <person name="Northen T.R."/>
            <person name="Banfield J.F."/>
        </authorList>
    </citation>
    <scope>NUCLEOTIDE SEQUENCE [LARGE SCALE GENOMIC DNA]</scope>
    <source>
        <strain evidence="3">NP_1</strain>
        <strain evidence="2">NP_2</strain>
    </source>
</reference>
<protein>
    <submittedName>
        <fullName evidence="3">Cupin domain-containing protein</fullName>
    </submittedName>
</protein>
<dbReference type="InterPro" id="IPR011051">
    <property type="entry name" value="RmlC_Cupin_sf"/>
</dbReference>
<dbReference type="PANTHER" id="PTHR40112:SF1">
    <property type="entry name" value="H2HPP ISOMERASE"/>
    <property type="match status" value="1"/>
</dbReference>
<name>A0A537LRY6_9BACT</name>
<dbReference type="Pfam" id="PF07883">
    <property type="entry name" value="Cupin_2"/>
    <property type="match status" value="1"/>
</dbReference>
<organism evidence="3 4">
    <name type="scientific">Candidatus Segetimicrobium genomatis</name>
    <dbReference type="NCBI Taxonomy" id="2569760"/>
    <lineage>
        <taxon>Bacteria</taxon>
        <taxon>Bacillati</taxon>
        <taxon>Candidatus Sysuimicrobiota</taxon>
        <taxon>Candidatus Sysuimicrobiia</taxon>
        <taxon>Candidatus Sysuimicrobiales</taxon>
        <taxon>Candidatus Segetimicrobiaceae</taxon>
        <taxon>Candidatus Segetimicrobium</taxon>
    </lineage>
</organism>
<dbReference type="SUPFAM" id="SSF51182">
    <property type="entry name" value="RmlC-like cupins"/>
    <property type="match status" value="1"/>
</dbReference>
<dbReference type="Gene3D" id="2.60.120.10">
    <property type="entry name" value="Jelly Rolls"/>
    <property type="match status" value="1"/>
</dbReference>
<dbReference type="PANTHER" id="PTHR40112">
    <property type="entry name" value="H2HPP ISOMERASE"/>
    <property type="match status" value="1"/>
</dbReference>
<dbReference type="EMBL" id="VBAI01000100">
    <property type="protein sequence ID" value="TMJ10774.1"/>
    <property type="molecule type" value="Genomic_DNA"/>
</dbReference>
<dbReference type="Proteomes" id="UP000318661">
    <property type="component" value="Unassembled WGS sequence"/>
</dbReference>
<feature type="domain" description="Cupin type-2" evidence="1">
    <location>
        <begin position="45"/>
        <end position="100"/>
    </location>
</feature>
<evidence type="ECO:0000313" key="2">
    <source>
        <dbReference type="EMBL" id="TMJ09808.1"/>
    </source>
</evidence>
<evidence type="ECO:0000313" key="4">
    <source>
        <dbReference type="Proteomes" id="UP000315217"/>
    </source>
</evidence>
<dbReference type="InterPro" id="IPR014710">
    <property type="entry name" value="RmlC-like_jellyroll"/>
</dbReference>
<proteinExistence type="predicted"/>
<evidence type="ECO:0000313" key="5">
    <source>
        <dbReference type="Proteomes" id="UP000318661"/>
    </source>
</evidence>
<dbReference type="EMBL" id="VBAJ01000037">
    <property type="protein sequence ID" value="TMJ09808.1"/>
    <property type="molecule type" value="Genomic_DNA"/>
</dbReference>
<evidence type="ECO:0000259" key="1">
    <source>
        <dbReference type="Pfam" id="PF07883"/>
    </source>
</evidence>
<sequence>MDVRSIEGVPASPEHKGTVPVWWLYRPREMKATTLGGYLELVSEFEVKGGGAVHPHQHTTHEFYYVVSGRGLMTIAGEERQIVQGDLVHIPPDAVHSLRPVSPHASIRCFCFAIGLRNTPEVNYSSD</sequence>